<dbReference type="RefSeq" id="WP_217065096.1">
    <property type="nucleotide sequence ID" value="NZ_JAHQCS010000063.1"/>
</dbReference>
<keyword evidence="4" id="KW-1185">Reference proteome</keyword>
<comment type="caution">
    <text evidence="3">The sequence shown here is derived from an EMBL/GenBank/DDBJ whole genome shotgun (WGS) entry which is preliminary data.</text>
</comment>
<keyword evidence="2" id="KW-0472">Membrane</keyword>
<reference evidence="3 4" key="1">
    <citation type="submission" date="2021-06" db="EMBL/GenBank/DDBJ databases">
        <title>Bacillus sp. RD4P76, an endophyte from a halophyte.</title>
        <authorList>
            <person name="Sun J.-Q."/>
        </authorList>
    </citation>
    <scope>NUCLEOTIDE SEQUENCE [LARGE SCALE GENOMIC DNA]</scope>
    <source>
        <strain evidence="3 4">CGMCC 1.15917</strain>
    </source>
</reference>
<feature type="compositionally biased region" description="Acidic residues" evidence="1">
    <location>
        <begin position="95"/>
        <end position="110"/>
    </location>
</feature>
<evidence type="ECO:0000256" key="2">
    <source>
        <dbReference type="SAM" id="Phobius"/>
    </source>
</evidence>
<organism evidence="3 4">
    <name type="scientific">Evansella tamaricis</name>
    <dbReference type="NCBI Taxonomy" id="2069301"/>
    <lineage>
        <taxon>Bacteria</taxon>
        <taxon>Bacillati</taxon>
        <taxon>Bacillota</taxon>
        <taxon>Bacilli</taxon>
        <taxon>Bacillales</taxon>
        <taxon>Bacillaceae</taxon>
        <taxon>Evansella</taxon>
    </lineage>
</organism>
<evidence type="ECO:0000313" key="4">
    <source>
        <dbReference type="Proteomes" id="UP000784880"/>
    </source>
</evidence>
<protein>
    <submittedName>
        <fullName evidence="3">Uncharacterized protein</fullName>
    </submittedName>
</protein>
<dbReference type="Proteomes" id="UP000784880">
    <property type="component" value="Unassembled WGS sequence"/>
</dbReference>
<evidence type="ECO:0000313" key="3">
    <source>
        <dbReference type="EMBL" id="MBU9711213.1"/>
    </source>
</evidence>
<name>A0ABS6JCI6_9BACI</name>
<gene>
    <name evidence="3" type="ORF">KS419_05675</name>
</gene>
<evidence type="ECO:0000256" key="1">
    <source>
        <dbReference type="SAM" id="MobiDB-lite"/>
    </source>
</evidence>
<accession>A0ABS6JCI6</accession>
<keyword evidence="2" id="KW-0812">Transmembrane</keyword>
<proteinExistence type="predicted"/>
<keyword evidence="2" id="KW-1133">Transmembrane helix</keyword>
<feature type="region of interest" description="Disordered" evidence="1">
    <location>
        <begin position="80"/>
        <end position="114"/>
    </location>
</feature>
<sequence length="381" mass="44014">MMQNQNERLITILREHPDREPTTDMKDRLKARLREQAQMNQRKDSLFLTAKIATTALVSAFILFLLFTSSGLDTVKNMLPGGTSSETAPGTPVIPEDEAKDDDDGMEEETTTEKIPAKPFVEGESLINVQNDLELHHVDEKAIRSFLHYLMAAKNGDLDDIQTFGFLADDMDESIAIRDFYEQTVEFESLQILEVQFSRAEPDIFVQLAYGDKLEQKTRAASYIITFTGTDFEVYDTIPSQHEAGAFPLTEKIKEVYESFAENHSPEALLGLEPVEFVTLYYYTEQLRDYETLYELHLQEEKYLPYESKEHFIEEMTSQSDGTTNLSDTIEDELITMYRFFLWENKSDIGVKMIFKNQEHPLIFHVDMEDGVYKSHWLPLQ</sequence>
<dbReference type="EMBL" id="JAHQCS010000063">
    <property type="protein sequence ID" value="MBU9711213.1"/>
    <property type="molecule type" value="Genomic_DNA"/>
</dbReference>
<feature type="transmembrane region" description="Helical" evidence="2">
    <location>
        <begin position="46"/>
        <end position="67"/>
    </location>
</feature>